<dbReference type="PANTHER" id="PTHR42790">
    <property type="entry name" value="AMINOTRANSFERASE"/>
    <property type="match status" value="1"/>
</dbReference>
<dbReference type="InterPro" id="IPR050859">
    <property type="entry name" value="Class-I_PLP-dep_aminotransf"/>
</dbReference>
<keyword evidence="3" id="KW-0808">Transferase</keyword>
<organism evidence="6 7">
    <name type="scientific">Bradyrhizobium diversitatis</name>
    <dbReference type="NCBI Taxonomy" id="2755406"/>
    <lineage>
        <taxon>Bacteria</taxon>
        <taxon>Pseudomonadati</taxon>
        <taxon>Pseudomonadota</taxon>
        <taxon>Alphaproteobacteria</taxon>
        <taxon>Hyphomicrobiales</taxon>
        <taxon>Nitrobacteraceae</taxon>
        <taxon>Bradyrhizobium</taxon>
    </lineage>
</organism>
<comment type="caution">
    <text evidence="6">The sequence shown here is derived from an EMBL/GenBank/DDBJ whole genome shotgun (WGS) entry which is preliminary data.</text>
</comment>
<accession>A0ABS0NUR3</accession>
<keyword evidence="7" id="KW-1185">Reference proteome</keyword>
<dbReference type="EMBL" id="JACEGD010000001">
    <property type="protein sequence ID" value="MBH5384736.1"/>
    <property type="molecule type" value="Genomic_DNA"/>
</dbReference>
<dbReference type="InterPro" id="IPR015421">
    <property type="entry name" value="PyrdxlP-dep_Trfase_major"/>
</dbReference>
<proteinExistence type="predicted"/>
<dbReference type="InterPro" id="IPR015424">
    <property type="entry name" value="PyrdxlP-dep_Trfase"/>
</dbReference>
<evidence type="ECO:0000256" key="4">
    <source>
        <dbReference type="ARBA" id="ARBA00022898"/>
    </source>
</evidence>
<name>A0ABS0NUR3_9BRAD</name>
<evidence type="ECO:0000259" key="5">
    <source>
        <dbReference type="Pfam" id="PF00155"/>
    </source>
</evidence>
<dbReference type="CDD" id="cd00609">
    <property type="entry name" value="AAT_like"/>
    <property type="match status" value="1"/>
</dbReference>
<dbReference type="Pfam" id="PF00155">
    <property type="entry name" value="Aminotran_1_2"/>
    <property type="match status" value="1"/>
</dbReference>
<dbReference type="PANTHER" id="PTHR42790:SF4">
    <property type="entry name" value="VALINE--PYRUVATE AMINOTRANSFERASE"/>
    <property type="match status" value="1"/>
</dbReference>
<dbReference type="SUPFAM" id="SSF53383">
    <property type="entry name" value="PLP-dependent transferases"/>
    <property type="match status" value="1"/>
</dbReference>
<dbReference type="Gene3D" id="3.40.640.10">
    <property type="entry name" value="Type I PLP-dependent aspartate aminotransferase-like (Major domain)"/>
    <property type="match status" value="1"/>
</dbReference>
<evidence type="ECO:0000256" key="3">
    <source>
        <dbReference type="ARBA" id="ARBA00022679"/>
    </source>
</evidence>
<dbReference type="Gene3D" id="3.90.1150.10">
    <property type="entry name" value="Aspartate Aminotransferase, domain 1"/>
    <property type="match status" value="1"/>
</dbReference>
<evidence type="ECO:0000256" key="1">
    <source>
        <dbReference type="ARBA" id="ARBA00001933"/>
    </source>
</evidence>
<dbReference type="InterPro" id="IPR015422">
    <property type="entry name" value="PyrdxlP-dep_Trfase_small"/>
</dbReference>
<reference evidence="6 7" key="1">
    <citation type="submission" date="2020-07" db="EMBL/GenBank/DDBJ databases">
        <title>Bradyrhizobium diversity isolated from nodules of indigenous legumes of Western Australia.</title>
        <authorList>
            <person name="Klepa M.S."/>
        </authorList>
    </citation>
    <scope>NUCLEOTIDE SEQUENCE [LARGE SCALE GENOMIC DNA]</scope>
    <source>
        <strain evidence="6 7">CNPSo 4019</strain>
    </source>
</reference>
<feature type="domain" description="Aminotransferase class I/classII large" evidence="5">
    <location>
        <begin position="29"/>
        <end position="383"/>
    </location>
</feature>
<dbReference type="InterPro" id="IPR004839">
    <property type="entry name" value="Aminotransferase_I/II_large"/>
</dbReference>
<sequence length="389" mass="41184">MTVSINPFIAAIPTNPLRALFPYGARPGMLNLASGHPSKDAYDLEGLAEAASRASLDFSAWTYGSSAGDPALIGLLAETVAMVPPGRRLLVTSGAQQGIDLAIRTFASPGTKMLVPEPVYPAVLSTCAAVGVTSVGYQIAPGDTDLSGLEAALATAGDVRALYALPTFGNPTGDTLTLEQRMRLLALCAKHDVPVIEDAPYSELWFRASPPPSLLELAPQVDGATVIYLGSLSKIMSPGLRVGWLIAPESIAAAMQEARQASDLQPNSLAQRVAYHYLQLGRLTDHVARVRALYAERHDALVDVLTEAGFMVPKVEGGMFLFPVLPVDRRNSDLFERAVAQNVLFAPGSAFCAQAGSGMFADRIRLCFAGLAKQDIVLAAQRLVAAVRT</sequence>
<keyword evidence="2 6" id="KW-0032">Aminotransferase</keyword>
<dbReference type="Proteomes" id="UP001194539">
    <property type="component" value="Unassembled WGS sequence"/>
</dbReference>
<evidence type="ECO:0000313" key="6">
    <source>
        <dbReference type="EMBL" id="MBH5384736.1"/>
    </source>
</evidence>
<protein>
    <submittedName>
        <fullName evidence="6">PLP-dependent aminotransferase family protein</fullName>
    </submittedName>
</protein>
<comment type="cofactor">
    <cofactor evidence="1">
        <name>pyridoxal 5'-phosphate</name>
        <dbReference type="ChEBI" id="CHEBI:597326"/>
    </cofactor>
</comment>
<dbReference type="GO" id="GO:0008483">
    <property type="term" value="F:transaminase activity"/>
    <property type="evidence" value="ECO:0007669"/>
    <property type="project" value="UniProtKB-KW"/>
</dbReference>
<dbReference type="RefSeq" id="WP_197964544.1">
    <property type="nucleotide sequence ID" value="NZ_JACEGD010000001.1"/>
</dbReference>
<keyword evidence="4" id="KW-0663">Pyridoxal phosphate</keyword>
<evidence type="ECO:0000313" key="7">
    <source>
        <dbReference type="Proteomes" id="UP001194539"/>
    </source>
</evidence>
<evidence type="ECO:0000256" key="2">
    <source>
        <dbReference type="ARBA" id="ARBA00022576"/>
    </source>
</evidence>
<gene>
    <name evidence="6" type="ORF">H1B27_00340</name>
</gene>